<dbReference type="GO" id="GO:0005829">
    <property type="term" value="C:cytosol"/>
    <property type="evidence" value="ECO:0007669"/>
    <property type="project" value="TreeGrafter"/>
</dbReference>
<dbReference type="OrthoDB" id="9807503at2"/>
<dbReference type="GO" id="GO:0006400">
    <property type="term" value="P:tRNA modification"/>
    <property type="evidence" value="ECO:0007669"/>
    <property type="project" value="InterPro"/>
</dbReference>
<evidence type="ECO:0000256" key="7">
    <source>
        <dbReference type="HAMAP-Rule" id="MF_01428"/>
    </source>
</evidence>
<dbReference type="GO" id="GO:0004818">
    <property type="term" value="F:glutamate-tRNA ligase activity"/>
    <property type="evidence" value="ECO:0007669"/>
    <property type="project" value="TreeGrafter"/>
</dbReference>
<feature type="binding site" evidence="7">
    <location>
        <begin position="21"/>
        <end position="25"/>
    </location>
    <ligand>
        <name>L-glutamate</name>
        <dbReference type="ChEBI" id="CHEBI:29985"/>
    </ligand>
</feature>
<evidence type="ECO:0000256" key="3">
    <source>
        <dbReference type="ARBA" id="ARBA00022741"/>
    </source>
</evidence>
<evidence type="ECO:0000256" key="6">
    <source>
        <dbReference type="ARBA" id="ARBA00023146"/>
    </source>
</evidence>
<keyword evidence="4 7" id="KW-0862">Zinc</keyword>
<feature type="binding site" evidence="7">
    <location>
        <position position="137"/>
    </location>
    <ligand>
        <name>Zn(2+)</name>
        <dbReference type="ChEBI" id="CHEBI:29105"/>
    </ligand>
</feature>
<feature type="binding site" evidence="7">
    <location>
        <position position="57"/>
    </location>
    <ligand>
        <name>L-glutamate</name>
        <dbReference type="ChEBI" id="CHEBI:29985"/>
    </ligand>
</feature>
<keyword evidence="8" id="KW-0648">Protein biosynthesis</keyword>
<evidence type="ECO:0000256" key="5">
    <source>
        <dbReference type="ARBA" id="ARBA00022840"/>
    </source>
</evidence>
<evidence type="ECO:0000256" key="8">
    <source>
        <dbReference type="RuleBase" id="RU363037"/>
    </source>
</evidence>
<dbReference type="GO" id="GO:0006424">
    <property type="term" value="P:glutamyl-tRNA aminoacylation"/>
    <property type="evidence" value="ECO:0007669"/>
    <property type="project" value="InterPro"/>
</dbReference>
<comment type="similarity">
    <text evidence="7">Belongs to the class-I aminoacyl-tRNA synthetase family. GluQ subfamily.</text>
</comment>
<name>A0A1H2XMM3_THIRO</name>
<feature type="binding site" evidence="7">
    <location>
        <position position="113"/>
    </location>
    <ligand>
        <name>Zn(2+)</name>
        <dbReference type="ChEBI" id="CHEBI:29105"/>
    </ligand>
</feature>
<dbReference type="InterPro" id="IPR020058">
    <property type="entry name" value="Glu/Gln-tRNA-synth_Ib_cat-dom"/>
</dbReference>
<keyword evidence="2 7" id="KW-0479">Metal-binding</keyword>
<feature type="binding site" evidence="7">
    <location>
        <position position="250"/>
    </location>
    <ligand>
        <name>ATP</name>
        <dbReference type="ChEBI" id="CHEBI:30616"/>
    </ligand>
</feature>
<feature type="binding site" evidence="7">
    <location>
        <position position="115"/>
    </location>
    <ligand>
        <name>Zn(2+)</name>
        <dbReference type="ChEBI" id="CHEBI:29105"/>
    </ligand>
</feature>
<keyword evidence="1 7" id="KW-0436">Ligase</keyword>
<keyword evidence="11" id="KW-1185">Reference proteome</keyword>
<accession>A0A1H2XMM3</accession>
<comment type="function">
    <text evidence="7">Catalyzes the tRNA-independent activation of glutamate in presence of ATP and the subsequent transfer of glutamate onto a tRNA(Asp). Glutamate is transferred on the 2-amino-5-(4,5-dihydroxy-2-cyclopenten-1-yl) moiety of the queuosine in the wobble position of the QUC anticodon.</text>
</comment>
<dbReference type="GO" id="GO:0008270">
    <property type="term" value="F:zinc ion binding"/>
    <property type="evidence" value="ECO:0007669"/>
    <property type="project" value="UniProtKB-UniRule"/>
</dbReference>
<dbReference type="RefSeq" id="WP_093032506.1">
    <property type="nucleotide sequence ID" value="NZ_FNNZ01000011.1"/>
</dbReference>
<reference evidence="11" key="1">
    <citation type="submission" date="2016-10" db="EMBL/GenBank/DDBJ databases">
        <authorList>
            <person name="Varghese N."/>
            <person name="Submissions S."/>
        </authorList>
    </citation>
    <scope>NUCLEOTIDE SEQUENCE [LARGE SCALE GENOMIC DNA]</scope>
    <source>
        <strain evidence="11">DSM 217</strain>
    </source>
</reference>
<dbReference type="HAMAP" id="MF_01428">
    <property type="entry name" value="Glu_Q_tRNA_synth"/>
    <property type="match status" value="1"/>
</dbReference>
<dbReference type="Proteomes" id="UP000198816">
    <property type="component" value="Unassembled WGS sequence"/>
</dbReference>
<evidence type="ECO:0000313" key="11">
    <source>
        <dbReference type="Proteomes" id="UP000198816"/>
    </source>
</evidence>
<dbReference type="EMBL" id="FNNZ01000011">
    <property type="protein sequence ID" value="SDW94085.1"/>
    <property type="molecule type" value="Genomic_DNA"/>
</dbReference>
<dbReference type="PRINTS" id="PR00987">
    <property type="entry name" value="TRNASYNTHGLU"/>
</dbReference>
<feature type="binding site" evidence="7">
    <location>
        <position position="133"/>
    </location>
    <ligand>
        <name>Zn(2+)</name>
        <dbReference type="ChEBI" id="CHEBI:29105"/>
    </ligand>
</feature>
<comment type="cofactor">
    <cofactor evidence="7">
        <name>Zn(2+)</name>
        <dbReference type="ChEBI" id="CHEBI:29105"/>
    </cofactor>
    <text evidence="7">Binds 1 zinc ion per subunit.</text>
</comment>
<evidence type="ECO:0000256" key="2">
    <source>
        <dbReference type="ARBA" id="ARBA00022723"/>
    </source>
</evidence>
<evidence type="ECO:0000256" key="1">
    <source>
        <dbReference type="ARBA" id="ARBA00022598"/>
    </source>
</evidence>
<dbReference type="AlphaFoldDB" id="A0A1H2XMM3"/>
<dbReference type="Pfam" id="PF00749">
    <property type="entry name" value="tRNA-synt_1c"/>
    <property type="match status" value="1"/>
</dbReference>
<dbReference type="InterPro" id="IPR014729">
    <property type="entry name" value="Rossmann-like_a/b/a_fold"/>
</dbReference>
<evidence type="ECO:0000313" key="10">
    <source>
        <dbReference type="EMBL" id="SDW94085.1"/>
    </source>
</evidence>
<dbReference type="InterPro" id="IPR022380">
    <property type="entry name" value="Glu-Q_tRNA(Asp)_Synthase"/>
</dbReference>
<feature type="binding site" evidence="7">
    <location>
        <position position="209"/>
    </location>
    <ligand>
        <name>L-glutamate</name>
        <dbReference type="ChEBI" id="CHEBI:29985"/>
    </ligand>
</feature>
<keyword evidence="5 7" id="KW-0067">ATP-binding</keyword>
<feature type="short sequence motif" description="'HIGH' region" evidence="7">
    <location>
        <begin position="24"/>
        <end position="34"/>
    </location>
</feature>
<dbReference type="NCBIfam" id="NF004313">
    <property type="entry name" value="PRK05710.1-2"/>
    <property type="match status" value="1"/>
</dbReference>
<dbReference type="STRING" id="1058.SAMN05421783_11137"/>
<dbReference type="PANTHER" id="PTHR43311:SF1">
    <property type="entry name" value="GLUTAMYL-Q TRNA(ASP) SYNTHETASE"/>
    <property type="match status" value="1"/>
</dbReference>
<dbReference type="EC" id="6.1.1.-" evidence="7"/>
<dbReference type="InterPro" id="IPR049940">
    <property type="entry name" value="GluQ/Sye"/>
</dbReference>
<gene>
    <name evidence="7" type="primary">gluQ</name>
    <name evidence="10" type="ORF">SAMN05421783_11137</name>
</gene>
<feature type="domain" description="Glutamyl/glutaminyl-tRNA synthetase class Ib catalytic" evidence="9">
    <location>
        <begin position="19"/>
        <end position="250"/>
    </location>
</feature>
<organism evidence="10 11">
    <name type="scientific">Thiocapsa roseopersicina</name>
    <dbReference type="NCBI Taxonomy" id="1058"/>
    <lineage>
        <taxon>Bacteria</taxon>
        <taxon>Pseudomonadati</taxon>
        <taxon>Pseudomonadota</taxon>
        <taxon>Gammaproteobacteria</taxon>
        <taxon>Chromatiales</taxon>
        <taxon>Chromatiaceae</taxon>
        <taxon>Thiocapsa</taxon>
    </lineage>
</organism>
<sequence length="311" mass="33701">MRGPSDPRPTGDPGWAAYRGRFAPSPTGPLHLGSLIAAVASYADARANRGIWLVRIEDIDRPREVPGAADLILRTLSAFGFEWDEDVVYQSRRTDAYRDALDMLAARGLTYTCGCTRAEVARAGRAGPEGPVYPGTCRPGLTLGRRARTERFRTPPGAFAFEDRIQGPQEQIVDAAVGDFVLRRADGLHAYQLAVVVDDALQGITQVVRGADLLLSTPRQILLQRALGFGQPGYAHVPLILDTDGRKLSKSLAAAPVDARNPLHALRAAWTMLGQTPSPADLTPKAFWDWAIPQWYVARIPAKTSVACPSA</sequence>
<dbReference type="NCBIfam" id="TIGR03838">
    <property type="entry name" value="queuosine_YadB"/>
    <property type="match status" value="1"/>
</dbReference>
<evidence type="ECO:0000256" key="4">
    <source>
        <dbReference type="ARBA" id="ARBA00022833"/>
    </source>
</evidence>
<evidence type="ECO:0000259" key="9">
    <source>
        <dbReference type="Pfam" id="PF00749"/>
    </source>
</evidence>
<proteinExistence type="inferred from homology"/>
<dbReference type="PANTHER" id="PTHR43311">
    <property type="entry name" value="GLUTAMATE--TRNA LIGASE"/>
    <property type="match status" value="1"/>
</dbReference>
<dbReference type="NCBIfam" id="NF004314">
    <property type="entry name" value="PRK05710.1-3"/>
    <property type="match status" value="1"/>
</dbReference>
<dbReference type="Gene3D" id="3.40.50.620">
    <property type="entry name" value="HUPs"/>
    <property type="match status" value="1"/>
</dbReference>
<feature type="binding site" evidence="7">
    <location>
        <position position="191"/>
    </location>
    <ligand>
        <name>L-glutamate</name>
        <dbReference type="ChEBI" id="CHEBI:29985"/>
    </ligand>
</feature>
<feature type="short sequence motif" description="'KMSKS' region" evidence="7">
    <location>
        <begin position="247"/>
        <end position="251"/>
    </location>
</feature>
<keyword evidence="6 7" id="KW-0030">Aminoacyl-tRNA synthetase</keyword>
<dbReference type="InterPro" id="IPR000924">
    <property type="entry name" value="Glu/Gln-tRNA-synth"/>
</dbReference>
<protein>
    <recommendedName>
        <fullName evidence="7">Glutamyl-Q tRNA(Asp) synthetase</fullName>
        <shortName evidence="7">Glu-Q-RSs</shortName>
        <ecNumber evidence="7">6.1.1.-</ecNumber>
    </recommendedName>
</protein>
<dbReference type="GO" id="GO:0005524">
    <property type="term" value="F:ATP binding"/>
    <property type="evidence" value="ECO:0007669"/>
    <property type="project" value="UniProtKB-KW"/>
</dbReference>
<dbReference type="SUPFAM" id="SSF52374">
    <property type="entry name" value="Nucleotidylyl transferase"/>
    <property type="match status" value="1"/>
</dbReference>
<keyword evidence="3 7" id="KW-0547">Nucleotide-binding</keyword>
<dbReference type="FunFam" id="3.40.50.620:FF:000093">
    <property type="entry name" value="Glutamyl-Q tRNA(Asp) synthetase"/>
    <property type="match status" value="1"/>
</dbReference>